<protein>
    <submittedName>
        <fullName evidence="3">NAD(P)-dependent dehydrogenase (Short-subunit alcohol dehydrogenase family)</fullName>
    </submittedName>
</protein>
<comment type="similarity">
    <text evidence="1">Belongs to the short-chain dehydrogenases/reductases (SDR) family.</text>
</comment>
<dbReference type="RefSeq" id="WP_088587113.1">
    <property type="nucleotide sequence ID" value="NZ_CADIJU010000001.1"/>
</dbReference>
<dbReference type="Proteomes" id="UP000252124">
    <property type="component" value="Unassembled WGS sequence"/>
</dbReference>
<evidence type="ECO:0000313" key="4">
    <source>
        <dbReference type="Proteomes" id="UP000252124"/>
    </source>
</evidence>
<reference evidence="3 4" key="1">
    <citation type="submission" date="2018-06" db="EMBL/GenBank/DDBJ databases">
        <title>Genomic Encyclopedia of Type Strains, Phase III (KMG-III): the genomes of soil and plant-associated and newly described type strains.</title>
        <authorList>
            <person name="Whitman W."/>
        </authorList>
    </citation>
    <scope>NUCLEOTIDE SEQUENCE [LARGE SCALE GENOMIC DNA]</scope>
    <source>
        <strain evidence="3 4">CECT 7342</strain>
    </source>
</reference>
<proteinExistence type="inferred from homology"/>
<dbReference type="Pfam" id="PF13561">
    <property type="entry name" value="adh_short_C2"/>
    <property type="match status" value="1"/>
</dbReference>
<evidence type="ECO:0000313" key="3">
    <source>
        <dbReference type="EMBL" id="RBP24741.1"/>
    </source>
</evidence>
<dbReference type="InterPro" id="IPR036291">
    <property type="entry name" value="NAD(P)-bd_dom_sf"/>
</dbReference>
<dbReference type="InterPro" id="IPR002347">
    <property type="entry name" value="SDR_fam"/>
</dbReference>
<comment type="caution">
    <text evidence="3">The sequence shown here is derived from an EMBL/GenBank/DDBJ whole genome shotgun (WGS) entry which is preliminary data.</text>
</comment>
<keyword evidence="4" id="KW-1185">Reference proteome</keyword>
<dbReference type="PANTHER" id="PTHR43639">
    <property type="entry name" value="OXIDOREDUCTASE, SHORT-CHAIN DEHYDROGENASE/REDUCTASE FAMILY (AFU_ORTHOLOGUE AFUA_5G02870)"/>
    <property type="match status" value="1"/>
</dbReference>
<accession>A0ABX9GN86</accession>
<dbReference type="GeneID" id="99728327"/>
<evidence type="ECO:0000256" key="2">
    <source>
        <dbReference type="ARBA" id="ARBA00023002"/>
    </source>
</evidence>
<name>A0ABX9GN86_9BURK</name>
<dbReference type="Gene3D" id="3.40.50.720">
    <property type="entry name" value="NAD(P)-binding Rossmann-like Domain"/>
    <property type="match status" value="1"/>
</dbReference>
<evidence type="ECO:0000256" key="1">
    <source>
        <dbReference type="ARBA" id="ARBA00006484"/>
    </source>
</evidence>
<dbReference type="PANTHER" id="PTHR43639:SF1">
    <property type="entry name" value="SHORT-CHAIN DEHYDROGENASE_REDUCTASE FAMILY PROTEIN"/>
    <property type="match status" value="1"/>
</dbReference>
<dbReference type="SUPFAM" id="SSF51735">
    <property type="entry name" value="NAD(P)-binding Rossmann-fold domains"/>
    <property type="match status" value="1"/>
</dbReference>
<dbReference type="PRINTS" id="PR00080">
    <property type="entry name" value="SDRFAMILY"/>
</dbReference>
<dbReference type="EMBL" id="QNRM01000001">
    <property type="protein sequence ID" value="RBP24741.1"/>
    <property type="molecule type" value="Genomic_DNA"/>
</dbReference>
<dbReference type="PRINTS" id="PR00081">
    <property type="entry name" value="GDHRDH"/>
</dbReference>
<sequence length="236" mass="24963">MSNEQKVAIVTGASQGLGEGIARAFLSRGYRVVGTSRSIPPSDNPNYLTIAGDIGDPATGRQVVEQALARFGRVDTLVNNAGIFVASEFTKYTEQQYRDMLWTNLNGFFYITQPAVEAMLKQGGGHIVQITTTLVDHANSNVPSVLASLTKGGLAAATRSLAIEYASRNIRVNAVSPGIIKTPMHAPETHGALAALHPMKRMGEVADVTQAVLYLEDAGFVTGEILHVDGGQVAGA</sequence>
<gene>
    <name evidence="3" type="ORF">DFP87_1011251</name>
</gene>
<organism evidence="3 4">
    <name type="scientific">Achromobacter marplatensis</name>
    <dbReference type="NCBI Taxonomy" id="470868"/>
    <lineage>
        <taxon>Bacteria</taxon>
        <taxon>Pseudomonadati</taxon>
        <taxon>Pseudomonadota</taxon>
        <taxon>Betaproteobacteria</taxon>
        <taxon>Burkholderiales</taxon>
        <taxon>Alcaligenaceae</taxon>
        <taxon>Achromobacter</taxon>
    </lineage>
</organism>
<keyword evidence="2" id="KW-0560">Oxidoreductase</keyword>